<protein>
    <submittedName>
        <fullName evidence="2">Uncharacterized protein</fullName>
    </submittedName>
</protein>
<dbReference type="InterPro" id="IPR036755">
    <property type="entry name" value="SRS_dom_sf"/>
</dbReference>
<dbReference type="Gene3D" id="2.60.40.1320">
    <property type="entry name" value="SRS domain"/>
    <property type="match status" value="2"/>
</dbReference>
<name>A0A5P9S4R5_9APIC</name>
<sequence length="277" mass="28971">MSVKSTGMAVSNLSVIVTVVLALLAPPRLAAGAKQPITLTCPETGGVQKAQVVEAGTTVKVVCVASATFTPAASSNSVTNVFIGPNCDAEQLLATVCPNATGTKDDTTVTFNIQNLPAASRQFCIACKKDQNPSCTAEVYLKVPAAQGSPPVCETPGGSITLDLPAAEDHVSFSCAYGLHLTPTTATRVFADDCTEEEDLPVMKLAKDDSVYTVTAIKKPPKKKLCYLCGPENVTMTQENKSKFCAVYIQAGDGARTLFHVGLSLTLPCLLAALHFT</sequence>
<feature type="chain" id="PRO_5024330136" evidence="1">
    <location>
        <begin position="33"/>
        <end position="277"/>
    </location>
</feature>
<dbReference type="SUPFAM" id="SSF74877">
    <property type="entry name" value="Major surface antigen p30, SAG1"/>
    <property type="match status" value="1"/>
</dbReference>
<evidence type="ECO:0000313" key="2">
    <source>
        <dbReference type="EMBL" id="QFV20532.1"/>
    </source>
</evidence>
<reference evidence="2" key="1">
    <citation type="journal article" date="2019" name="Transbound. Emerg. Dis.">
        <title>In silico identification of immunotherapeutic and diagnostic targets in the glycosylphosphatidylinositol metabolism of the coccidian Sarcocystis aucheniae.</title>
        <authorList>
            <person name="Decker C."/>
            <person name="Wieser S.N."/>
            <person name="Soria M."/>
            <person name="de Alba P."/>
            <person name="Florin-Christensen M."/>
            <person name="Schnittger L."/>
        </authorList>
    </citation>
    <scope>NUCLEOTIDE SEQUENCE</scope>
    <source>
        <strain evidence="2">T1</strain>
    </source>
</reference>
<proteinExistence type="evidence at transcript level"/>
<evidence type="ECO:0000256" key="1">
    <source>
        <dbReference type="SAM" id="SignalP"/>
    </source>
</evidence>
<feature type="signal peptide" evidence="1">
    <location>
        <begin position="1"/>
        <end position="32"/>
    </location>
</feature>
<keyword evidence="1" id="KW-0732">Signal</keyword>
<organism evidence="2">
    <name type="scientific">Sarcocystis aucheniae</name>
    <dbReference type="NCBI Taxonomy" id="65407"/>
    <lineage>
        <taxon>Eukaryota</taxon>
        <taxon>Sar</taxon>
        <taxon>Alveolata</taxon>
        <taxon>Apicomplexa</taxon>
        <taxon>Conoidasida</taxon>
        <taxon>Coccidia</taxon>
        <taxon>Eucoccidiorida</taxon>
        <taxon>Eimeriorina</taxon>
        <taxon>Sarcocystidae</taxon>
        <taxon>Sarcocystis</taxon>
    </lineage>
</organism>
<accession>A0A5P9S4R5</accession>
<dbReference type="EMBL" id="MK831010">
    <property type="protein sequence ID" value="QFV20532.1"/>
    <property type="molecule type" value="mRNA"/>
</dbReference>
<dbReference type="AlphaFoldDB" id="A0A5P9S4R5"/>